<name>A0A9D2IDC1_9FIRM</name>
<organism evidence="2 3">
    <name type="scientific">Candidatus Borkfalkia avistercoris</name>
    <dbReference type="NCBI Taxonomy" id="2838504"/>
    <lineage>
        <taxon>Bacteria</taxon>
        <taxon>Bacillati</taxon>
        <taxon>Bacillota</taxon>
        <taxon>Clostridia</taxon>
        <taxon>Christensenellales</taxon>
        <taxon>Christensenellaceae</taxon>
        <taxon>Candidatus Borkfalkia</taxon>
    </lineage>
</organism>
<protein>
    <submittedName>
        <fullName evidence="2">Uncharacterized protein</fullName>
    </submittedName>
</protein>
<accession>A0A9D2IDC1</accession>
<dbReference type="AlphaFoldDB" id="A0A9D2IDC1"/>
<gene>
    <name evidence="2" type="ORF">H9727_06550</name>
</gene>
<feature type="compositionally biased region" description="Polar residues" evidence="1">
    <location>
        <begin position="70"/>
        <end position="80"/>
    </location>
</feature>
<dbReference type="Proteomes" id="UP000824132">
    <property type="component" value="Unassembled WGS sequence"/>
</dbReference>
<reference evidence="2" key="2">
    <citation type="submission" date="2021-04" db="EMBL/GenBank/DDBJ databases">
        <authorList>
            <person name="Gilroy R."/>
        </authorList>
    </citation>
    <scope>NUCLEOTIDE SEQUENCE</scope>
    <source>
        <strain evidence="2">CHK187-5294</strain>
    </source>
</reference>
<evidence type="ECO:0000256" key="1">
    <source>
        <dbReference type="SAM" id="MobiDB-lite"/>
    </source>
</evidence>
<sequence length="88" mass="10270">MKNVVFKRALNYLKNNSRKGNRNFPQRTPIWQRFAFWEEGEFAPLYIMRALIKGAKREKTPSAVRRAAVSPSNRSKSQATACRDLREL</sequence>
<reference evidence="2" key="1">
    <citation type="journal article" date="2021" name="PeerJ">
        <title>Extensive microbial diversity within the chicken gut microbiome revealed by metagenomics and culture.</title>
        <authorList>
            <person name="Gilroy R."/>
            <person name="Ravi A."/>
            <person name="Getino M."/>
            <person name="Pursley I."/>
            <person name="Horton D.L."/>
            <person name="Alikhan N.F."/>
            <person name="Baker D."/>
            <person name="Gharbi K."/>
            <person name="Hall N."/>
            <person name="Watson M."/>
            <person name="Adriaenssens E.M."/>
            <person name="Foster-Nyarko E."/>
            <person name="Jarju S."/>
            <person name="Secka A."/>
            <person name="Antonio M."/>
            <person name="Oren A."/>
            <person name="Chaudhuri R.R."/>
            <person name="La Ragione R."/>
            <person name="Hildebrand F."/>
            <person name="Pallen M.J."/>
        </authorList>
    </citation>
    <scope>NUCLEOTIDE SEQUENCE</scope>
    <source>
        <strain evidence="2">CHK187-5294</strain>
    </source>
</reference>
<evidence type="ECO:0000313" key="3">
    <source>
        <dbReference type="Proteomes" id="UP000824132"/>
    </source>
</evidence>
<dbReference type="EMBL" id="DXCL01000040">
    <property type="protein sequence ID" value="HIZ03930.1"/>
    <property type="molecule type" value="Genomic_DNA"/>
</dbReference>
<feature type="region of interest" description="Disordered" evidence="1">
    <location>
        <begin position="60"/>
        <end position="88"/>
    </location>
</feature>
<comment type="caution">
    <text evidence="2">The sequence shown here is derived from an EMBL/GenBank/DDBJ whole genome shotgun (WGS) entry which is preliminary data.</text>
</comment>
<proteinExistence type="predicted"/>
<evidence type="ECO:0000313" key="2">
    <source>
        <dbReference type="EMBL" id="HIZ03930.1"/>
    </source>
</evidence>